<dbReference type="AlphaFoldDB" id="A0A165GMW8"/>
<organism evidence="3 4">
    <name type="scientific">Bhargavaea cecembensis</name>
    <dbReference type="NCBI Taxonomy" id="394098"/>
    <lineage>
        <taxon>Bacteria</taxon>
        <taxon>Bacillati</taxon>
        <taxon>Bacillota</taxon>
        <taxon>Bacilli</taxon>
        <taxon>Bacillales</taxon>
        <taxon>Caryophanaceae</taxon>
        <taxon>Bhargavaea</taxon>
    </lineage>
</organism>
<protein>
    <submittedName>
        <fullName evidence="3">Universal stress protein</fullName>
    </submittedName>
</protein>
<dbReference type="PRINTS" id="PR01438">
    <property type="entry name" value="UNVRSLSTRESS"/>
</dbReference>
<dbReference type="RefSeq" id="WP_063181848.1">
    <property type="nucleotide sequence ID" value="NZ_LQNT01000011.1"/>
</dbReference>
<dbReference type="Gene3D" id="3.40.50.620">
    <property type="entry name" value="HUPs"/>
    <property type="match status" value="1"/>
</dbReference>
<evidence type="ECO:0000256" key="1">
    <source>
        <dbReference type="ARBA" id="ARBA00008791"/>
    </source>
</evidence>
<dbReference type="CDD" id="cd00293">
    <property type="entry name" value="USP-like"/>
    <property type="match status" value="1"/>
</dbReference>
<dbReference type="InterPro" id="IPR014729">
    <property type="entry name" value="Rossmann-like_a/b/a_fold"/>
</dbReference>
<dbReference type="OrthoDB" id="9777884at2"/>
<dbReference type="Proteomes" id="UP000076490">
    <property type="component" value="Unassembled WGS sequence"/>
</dbReference>
<dbReference type="EMBL" id="LQNT01000011">
    <property type="protein sequence ID" value="KZE37009.1"/>
    <property type="molecule type" value="Genomic_DNA"/>
</dbReference>
<evidence type="ECO:0000259" key="2">
    <source>
        <dbReference type="Pfam" id="PF00582"/>
    </source>
</evidence>
<dbReference type="PANTHER" id="PTHR46268">
    <property type="entry name" value="STRESS RESPONSE PROTEIN NHAX"/>
    <property type="match status" value="1"/>
</dbReference>
<dbReference type="SUPFAM" id="SSF52402">
    <property type="entry name" value="Adenine nucleotide alpha hydrolases-like"/>
    <property type="match status" value="1"/>
</dbReference>
<evidence type="ECO:0000313" key="3">
    <source>
        <dbReference type="EMBL" id="KZE37009.1"/>
    </source>
</evidence>
<sequence length="138" mass="14959">MYEKIIVAVDGSAHSRRAAKHGATLAKATGSSVDLLFVVDHDRSRPQEYEGVTKEELEARIRDQLSEVFAIFTDKGVHPGLQIQFGEPGPAIVKFINSAGYDLAIVGSRGLNAFQEMVLGSVSHKVAKRAECPVLLVK</sequence>
<dbReference type="Pfam" id="PF00582">
    <property type="entry name" value="Usp"/>
    <property type="match status" value="1"/>
</dbReference>
<reference evidence="3 4" key="1">
    <citation type="submission" date="2016-01" db="EMBL/GenBank/DDBJ databases">
        <title>Whole genome sequencing of Bhargavaea cecembensis T14.</title>
        <authorList>
            <person name="Hong K.W."/>
        </authorList>
    </citation>
    <scope>NUCLEOTIDE SEQUENCE [LARGE SCALE GENOMIC DNA]</scope>
    <source>
        <strain evidence="3 4">T14</strain>
    </source>
</reference>
<gene>
    <name evidence="3" type="ORF">AV656_10515</name>
</gene>
<proteinExistence type="inferred from homology"/>
<feature type="domain" description="UspA" evidence="2">
    <location>
        <begin position="1"/>
        <end position="138"/>
    </location>
</feature>
<accession>A0A165GMW8</accession>
<name>A0A165GMW8_9BACL</name>
<comment type="caution">
    <text evidence="3">The sequence shown here is derived from an EMBL/GenBank/DDBJ whole genome shotgun (WGS) entry which is preliminary data.</text>
</comment>
<dbReference type="PANTHER" id="PTHR46268:SF6">
    <property type="entry name" value="UNIVERSAL STRESS PROTEIN UP12"/>
    <property type="match status" value="1"/>
</dbReference>
<evidence type="ECO:0000313" key="4">
    <source>
        <dbReference type="Proteomes" id="UP000076490"/>
    </source>
</evidence>
<comment type="similarity">
    <text evidence="1">Belongs to the universal stress protein A family.</text>
</comment>
<dbReference type="InterPro" id="IPR006015">
    <property type="entry name" value="Universal_stress_UspA"/>
</dbReference>
<dbReference type="InterPro" id="IPR006016">
    <property type="entry name" value="UspA"/>
</dbReference>